<protein>
    <recommendedName>
        <fullName evidence="4">Lipoprotein</fullName>
    </recommendedName>
</protein>
<keyword evidence="1" id="KW-0732">Signal</keyword>
<dbReference type="Proteomes" id="UP000282741">
    <property type="component" value="Chromosome"/>
</dbReference>
<dbReference type="AlphaFoldDB" id="A0AAN1RYC3"/>
<accession>A0AAN1RYC3</accession>
<dbReference type="PROSITE" id="PS51257">
    <property type="entry name" value="PROKAR_LIPOPROTEIN"/>
    <property type="match status" value="1"/>
</dbReference>
<organism evidence="2 3">
    <name type="scientific">Bordetella hinzii</name>
    <dbReference type="NCBI Taxonomy" id="103855"/>
    <lineage>
        <taxon>Bacteria</taxon>
        <taxon>Pseudomonadati</taxon>
        <taxon>Pseudomonadota</taxon>
        <taxon>Betaproteobacteria</taxon>
        <taxon>Burkholderiales</taxon>
        <taxon>Alcaligenaceae</taxon>
        <taxon>Bordetella</taxon>
    </lineage>
</organism>
<dbReference type="RefSeq" id="WP_095075187.1">
    <property type="nucleotide sequence ID" value="NZ_CP012076.1"/>
</dbReference>
<feature type="chain" id="PRO_5042916062" description="Lipoprotein" evidence="1">
    <location>
        <begin position="18"/>
        <end position="51"/>
    </location>
</feature>
<evidence type="ECO:0000313" key="3">
    <source>
        <dbReference type="Proteomes" id="UP000282741"/>
    </source>
</evidence>
<dbReference type="EMBL" id="CP024172">
    <property type="protein sequence ID" value="AZW18324.1"/>
    <property type="molecule type" value="Genomic_DNA"/>
</dbReference>
<evidence type="ECO:0008006" key="4">
    <source>
        <dbReference type="Google" id="ProtNLM"/>
    </source>
</evidence>
<feature type="signal peptide" evidence="1">
    <location>
        <begin position="1"/>
        <end position="17"/>
    </location>
</feature>
<gene>
    <name evidence="2" type="ORF">CS347_16910</name>
</gene>
<proteinExistence type="predicted"/>
<dbReference type="GeneID" id="92994216"/>
<reference evidence="3" key="1">
    <citation type="submission" date="2017-10" db="EMBL/GenBank/DDBJ databases">
        <title>Whole genome sequencing of various Bordetella species.</title>
        <authorList>
            <person name="Weigand M.R."/>
            <person name="Loparev V."/>
            <person name="Peng Y."/>
            <person name="Bowden K.E."/>
            <person name="Tondella M.L."/>
            <person name="Williams M.M."/>
        </authorList>
    </citation>
    <scope>NUCLEOTIDE SEQUENCE [LARGE SCALE GENOMIC DNA]</scope>
    <source>
        <strain evidence="3">H720</strain>
    </source>
</reference>
<evidence type="ECO:0000256" key="1">
    <source>
        <dbReference type="SAM" id="SignalP"/>
    </source>
</evidence>
<sequence>MKILLGLALMASVLAGCAVYTPDGGAVVVDPYRGGGGGGFCPPGQAKKGNC</sequence>
<name>A0AAN1RYC3_9BORD</name>
<evidence type="ECO:0000313" key="2">
    <source>
        <dbReference type="EMBL" id="AZW18324.1"/>
    </source>
</evidence>